<evidence type="ECO:0000256" key="5">
    <source>
        <dbReference type="ARBA" id="ARBA00022801"/>
    </source>
</evidence>
<evidence type="ECO:0000256" key="6">
    <source>
        <dbReference type="ARBA" id="ARBA00022840"/>
    </source>
</evidence>
<evidence type="ECO:0000256" key="1">
    <source>
        <dbReference type="ARBA" id="ARBA00004496"/>
    </source>
</evidence>
<dbReference type="GO" id="GO:0031411">
    <property type="term" value="C:gas vesicle"/>
    <property type="evidence" value="ECO:0007669"/>
    <property type="project" value="UniProtKB-SubCell"/>
</dbReference>
<dbReference type="InterPro" id="IPR003593">
    <property type="entry name" value="AAA+_ATPase"/>
</dbReference>
<sequence>MVTKGTTVLKARALPNFVETKFVKEITVRALGYIKAGFPLHFRGPSGTGKTTLALHLASIIDRPVIMIHGDEEFTTSDLVGGEQGYRTRRVVDNFIHTVMKAEEDVQKSWVDNRLTVAVEHGLILIYDEFTRSRPEANNVLLSILQEKMMGLPSARGSGDYLKVHPDFIAIFTSNPEEYAGVHRSQDALRDRMITMDLDYFDRETEISITKAKSDLSYQDAAKIVDIVRDLRVSEECEFRPTIRGCIMIAKSLETLGGIVGAKNRIFREICQDILASETSRIGSSINQVKVKNLVKTLIDKHC</sequence>
<gene>
    <name evidence="11" type="ORF">A2V47_06540</name>
</gene>
<evidence type="ECO:0000313" key="11">
    <source>
        <dbReference type="EMBL" id="OGD13650.1"/>
    </source>
</evidence>
<evidence type="ECO:0000256" key="9">
    <source>
        <dbReference type="ARBA" id="ARBA00049360"/>
    </source>
</evidence>
<dbReference type="Gene3D" id="3.40.50.300">
    <property type="entry name" value="P-loop containing nucleotide triphosphate hydrolases"/>
    <property type="match status" value="1"/>
</dbReference>
<evidence type="ECO:0000313" key="12">
    <source>
        <dbReference type="Proteomes" id="UP000177701"/>
    </source>
</evidence>
<dbReference type="SMART" id="SM00382">
    <property type="entry name" value="AAA"/>
    <property type="match status" value="1"/>
</dbReference>
<evidence type="ECO:0000259" key="10">
    <source>
        <dbReference type="SMART" id="SM00382"/>
    </source>
</evidence>
<dbReference type="GO" id="GO:0005524">
    <property type="term" value="F:ATP binding"/>
    <property type="evidence" value="ECO:0007669"/>
    <property type="project" value="UniProtKB-KW"/>
</dbReference>
<dbReference type="PANTHER" id="PTHR42759:SF1">
    <property type="entry name" value="MAGNESIUM-CHELATASE SUBUNIT CHLD"/>
    <property type="match status" value="1"/>
</dbReference>
<dbReference type="Pfam" id="PF07728">
    <property type="entry name" value="AAA_5"/>
    <property type="match status" value="1"/>
</dbReference>
<comment type="caution">
    <text evidence="11">The sequence shown here is derived from an EMBL/GenBank/DDBJ whole genome shotgun (WGS) entry which is preliminary data.</text>
</comment>
<dbReference type="InterPro" id="IPR027417">
    <property type="entry name" value="P-loop_NTPase"/>
</dbReference>
<evidence type="ECO:0000256" key="4">
    <source>
        <dbReference type="ARBA" id="ARBA00022741"/>
    </source>
</evidence>
<evidence type="ECO:0000256" key="7">
    <source>
        <dbReference type="ARBA" id="ARBA00022987"/>
    </source>
</evidence>
<comment type="catalytic activity">
    <reaction evidence="9">
        <text>ATP + H2O = ADP + phosphate + H(+)</text>
        <dbReference type="Rhea" id="RHEA:13065"/>
        <dbReference type="ChEBI" id="CHEBI:15377"/>
        <dbReference type="ChEBI" id="CHEBI:15378"/>
        <dbReference type="ChEBI" id="CHEBI:30616"/>
        <dbReference type="ChEBI" id="CHEBI:43474"/>
        <dbReference type="ChEBI" id="CHEBI:456216"/>
    </reaction>
</comment>
<dbReference type="Proteomes" id="UP000177701">
    <property type="component" value="Unassembled WGS sequence"/>
</dbReference>
<dbReference type="InterPro" id="IPR011704">
    <property type="entry name" value="ATPase_dyneun-rel_AAA"/>
</dbReference>
<dbReference type="CDD" id="cd00009">
    <property type="entry name" value="AAA"/>
    <property type="match status" value="1"/>
</dbReference>
<dbReference type="STRING" id="1797291.A2V47_06540"/>
<accession>A0A1F5A510</accession>
<dbReference type="GO" id="GO:0016887">
    <property type="term" value="F:ATP hydrolysis activity"/>
    <property type="evidence" value="ECO:0007669"/>
    <property type="project" value="InterPro"/>
</dbReference>
<dbReference type="PANTHER" id="PTHR42759">
    <property type="entry name" value="MOXR FAMILY PROTEIN"/>
    <property type="match status" value="1"/>
</dbReference>
<dbReference type="GO" id="GO:0005737">
    <property type="term" value="C:cytoplasm"/>
    <property type="evidence" value="ECO:0007669"/>
    <property type="project" value="UniProtKB-SubCell"/>
</dbReference>
<dbReference type="InterPro" id="IPR050764">
    <property type="entry name" value="CbbQ/NirQ/NorQ/GpvN"/>
</dbReference>
<feature type="domain" description="AAA+ ATPase" evidence="10">
    <location>
        <begin position="36"/>
        <end position="211"/>
    </location>
</feature>
<keyword evidence="6" id="KW-0067">ATP-binding</keyword>
<comment type="subcellular location">
    <subcellularLocation>
        <location evidence="1">Cytoplasm</location>
    </subcellularLocation>
    <subcellularLocation>
        <location evidence="8">Gas vesicle</location>
    </subcellularLocation>
</comment>
<reference evidence="11 12" key="1">
    <citation type="journal article" date="2016" name="Nat. Commun.">
        <title>Thousands of microbial genomes shed light on interconnected biogeochemical processes in an aquifer system.</title>
        <authorList>
            <person name="Anantharaman K."/>
            <person name="Brown C.T."/>
            <person name="Hug L.A."/>
            <person name="Sharon I."/>
            <person name="Castelle C.J."/>
            <person name="Probst A.J."/>
            <person name="Thomas B.C."/>
            <person name="Singh A."/>
            <person name="Wilkins M.J."/>
            <person name="Karaoz U."/>
            <person name="Brodie E.L."/>
            <person name="Williams K.H."/>
            <person name="Hubbard S.S."/>
            <person name="Banfield J.F."/>
        </authorList>
    </citation>
    <scope>NUCLEOTIDE SEQUENCE [LARGE SCALE GENOMIC DNA]</scope>
</reference>
<dbReference type="SUPFAM" id="SSF52540">
    <property type="entry name" value="P-loop containing nucleoside triphosphate hydrolases"/>
    <property type="match status" value="1"/>
</dbReference>
<keyword evidence="3" id="KW-0963">Cytoplasm</keyword>
<evidence type="ECO:0000256" key="8">
    <source>
        <dbReference type="ARBA" id="ARBA00035108"/>
    </source>
</evidence>
<keyword evidence="4" id="KW-0547">Nucleotide-binding</keyword>
<dbReference type="EMBL" id="MEYH01000105">
    <property type="protein sequence ID" value="OGD13650.1"/>
    <property type="molecule type" value="Genomic_DNA"/>
</dbReference>
<evidence type="ECO:0000256" key="2">
    <source>
        <dbReference type="ARBA" id="ARBA00009417"/>
    </source>
</evidence>
<comment type="similarity">
    <text evidence="2">Belongs to the CbbQ/NirQ/NorQ/GpvN family.</text>
</comment>
<keyword evidence="7" id="KW-0304">Gas vesicle</keyword>
<name>A0A1F5A510_9BACT</name>
<keyword evidence="5" id="KW-0378">Hydrolase</keyword>
<dbReference type="InterPro" id="IPR013462">
    <property type="entry name" value="Gas-vesicle_GvpN"/>
</dbReference>
<proteinExistence type="inferred from homology"/>
<dbReference type="NCBIfam" id="TIGR02640">
    <property type="entry name" value="gas_vesic_GvpN"/>
    <property type="match status" value="1"/>
</dbReference>
<dbReference type="GO" id="GO:0031412">
    <property type="term" value="P:gas vesicle organization"/>
    <property type="evidence" value="ECO:0007669"/>
    <property type="project" value="InterPro"/>
</dbReference>
<protein>
    <submittedName>
        <fullName evidence="11">Gas vesicle protein GvpN</fullName>
    </submittedName>
</protein>
<evidence type="ECO:0000256" key="3">
    <source>
        <dbReference type="ARBA" id="ARBA00022490"/>
    </source>
</evidence>
<organism evidence="11 12">
    <name type="scientific">Candidatus Sediminicultor quintus</name>
    <dbReference type="NCBI Taxonomy" id="1797291"/>
    <lineage>
        <taxon>Bacteria</taxon>
        <taxon>Pseudomonadati</taxon>
        <taxon>Atribacterota</taxon>
        <taxon>Candidatus Phoenicimicrobiia</taxon>
        <taxon>Candidatus Pheonicimicrobiales</taxon>
        <taxon>Candidatus Phoenicimicrobiaceae</taxon>
        <taxon>Candidatus Sediminicultor</taxon>
    </lineage>
</organism>
<dbReference type="AlphaFoldDB" id="A0A1F5A510"/>